<dbReference type="Proteomes" id="UP001178507">
    <property type="component" value="Unassembled WGS sequence"/>
</dbReference>
<protein>
    <recommendedName>
        <fullName evidence="3">Proteasome assembly chaperone 4</fullName>
    </recommendedName>
</protein>
<dbReference type="GO" id="GO:0043248">
    <property type="term" value="P:proteasome assembly"/>
    <property type="evidence" value="ECO:0007669"/>
    <property type="project" value="InterPro"/>
</dbReference>
<name>A0AA36MUH2_9DINO</name>
<keyword evidence="2" id="KW-1185">Reference proteome</keyword>
<evidence type="ECO:0000313" key="2">
    <source>
        <dbReference type="Proteomes" id="UP001178507"/>
    </source>
</evidence>
<dbReference type="EMBL" id="CAUJNA010000624">
    <property type="protein sequence ID" value="CAJ1379383.1"/>
    <property type="molecule type" value="Genomic_DNA"/>
</dbReference>
<evidence type="ECO:0000313" key="1">
    <source>
        <dbReference type="EMBL" id="CAJ1379383.1"/>
    </source>
</evidence>
<comment type="caution">
    <text evidence="1">The sequence shown here is derived from an EMBL/GenBank/DDBJ whole genome shotgun (WGS) entry which is preliminary data.</text>
</comment>
<sequence length="128" mass="13714">MGEAEPASRVGIFNSSCLCGGQVLHFHVVRLQGSVLMWVGSQLKGLEDLQVATPTRFDPMPTVASLRGETEGNGSQLAQKLSRRFQVPVFLSFNLEAEPEAMLAVQKESTRLLSEILGPPGPPEAAPA</sequence>
<dbReference type="PANTHER" id="PTHR33559">
    <property type="entry name" value="PROTEASOME ASSEMBLY CHAPERONE 4"/>
    <property type="match status" value="1"/>
</dbReference>
<reference evidence="1" key="1">
    <citation type="submission" date="2023-08" db="EMBL/GenBank/DDBJ databases">
        <authorList>
            <person name="Chen Y."/>
            <person name="Shah S."/>
            <person name="Dougan E. K."/>
            <person name="Thang M."/>
            <person name="Chan C."/>
        </authorList>
    </citation>
    <scope>NUCLEOTIDE SEQUENCE</scope>
</reference>
<dbReference type="AlphaFoldDB" id="A0AA36MUH2"/>
<dbReference type="Pfam" id="PF16093">
    <property type="entry name" value="PAC4"/>
    <property type="match status" value="1"/>
</dbReference>
<organism evidence="1 2">
    <name type="scientific">Effrenium voratum</name>
    <dbReference type="NCBI Taxonomy" id="2562239"/>
    <lineage>
        <taxon>Eukaryota</taxon>
        <taxon>Sar</taxon>
        <taxon>Alveolata</taxon>
        <taxon>Dinophyceae</taxon>
        <taxon>Suessiales</taxon>
        <taxon>Symbiodiniaceae</taxon>
        <taxon>Effrenium</taxon>
    </lineage>
</organism>
<accession>A0AA36MUH2</accession>
<evidence type="ECO:0008006" key="3">
    <source>
        <dbReference type="Google" id="ProtNLM"/>
    </source>
</evidence>
<proteinExistence type="predicted"/>
<gene>
    <name evidence="1" type="ORF">EVOR1521_LOCUS7639</name>
</gene>
<dbReference type="PANTHER" id="PTHR33559:SF1">
    <property type="entry name" value="PROTEASOME ASSEMBLY CHAPERONE 4"/>
    <property type="match status" value="1"/>
</dbReference>
<dbReference type="InterPro" id="IPR032157">
    <property type="entry name" value="PAC4"/>
</dbReference>